<dbReference type="InterPro" id="IPR039424">
    <property type="entry name" value="SBP_5"/>
</dbReference>
<proteinExistence type="inferred from homology"/>
<organism evidence="6 7">
    <name type="scientific">Halorussus aquaticus</name>
    <dbReference type="NCBI Taxonomy" id="2953748"/>
    <lineage>
        <taxon>Archaea</taxon>
        <taxon>Methanobacteriati</taxon>
        <taxon>Methanobacteriota</taxon>
        <taxon>Stenosarchaea group</taxon>
        <taxon>Halobacteria</taxon>
        <taxon>Halobacteriales</taxon>
        <taxon>Haladaptataceae</taxon>
        <taxon>Halorussus</taxon>
    </lineage>
</organism>
<evidence type="ECO:0000256" key="2">
    <source>
        <dbReference type="ARBA" id="ARBA00022448"/>
    </source>
</evidence>
<keyword evidence="3" id="KW-0732">Signal</keyword>
<gene>
    <name evidence="6" type="ORF">ACFO9K_21760</name>
</gene>
<feature type="domain" description="Solute-binding protein family 5" evidence="5">
    <location>
        <begin position="120"/>
        <end position="508"/>
    </location>
</feature>
<evidence type="ECO:0000256" key="3">
    <source>
        <dbReference type="ARBA" id="ARBA00022729"/>
    </source>
</evidence>
<evidence type="ECO:0000313" key="6">
    <source>
        <dbReference type="EMBL" id="MFC4826880.1"/>
    </source>
</evidence>
<evidence type="ECO:0000256" key="4">
    <source>
        <dbReference type="SAM" id="MobiDB-lite"/>
    </source>
</evidence>
<dbReference type="AlphaFoldDB" id="A0ABD5Q849"/>
<accession>A0ABD5Q849</accession>
<feature type="compositionally biased region" description="Basic residues" evidence="4">
    <location>
        <begin position="543"/>
        <end position="557"/>
    </location>
</feature>
<evidence type="ECO:0000256" key="1">
    <source>
        <dbReference type="ARBA" id="ARBA00005695"/>
    </source>
</evidence>
<feature type="compositionally biased region" description="Polar residues" evidence="4">
    <location>
        <begin position="40"/>
        <end position="51"/>
    </location>
</feature>
<keyword evidence="2" id="KW-0813">Transport</keyword>
<comment type="similarity">
    <text evidence="1">Belongs to the bacterial solute-binding protein 5 family.</text>
</comment>
<feature type="region of interest" description="Disordered" evidence="4">
    <location>
        <begin position="33"/>
        <end position="75"/>
    </location>
</feature>
<dbReference type="GeneID" id="73047567"/>
<keyword evidence="7" id="KW-1185">Reference proteome</keyword>
<dbReference type="PANTHER" id="PTHR30290:SF9">
    <property type="entry name" value="OLIGOPEPTIDE-BINDING PROTEIN APPA"/>
    <property type="match status" value="1"/>
</dbReference>
<reference evidence="6 7" key="1">
    <citation type="journal article" date="2019" name="Int. J. Syst. Evol. Microbiol.">
        <title>The Global Catalogue of Microorganisms (GCM) 10K type strain sequencing project: providing services to taxonomists for standard genome sequencing and annotation.</title>
        <authorList>
            <consortium name="The Broad Institute Genomics Platform"/>
            <consortium name="The Broad Institute Genome Sequencing Center for Infectious Disease"/>
            <person name="Wu L."/>
            <person name="Ma J."/>
        </authorList>
    </citation>
    <scope>NUCLEOTIDE SEQUENCE [LARGE SCALE GENOMIC DNA]</scope>
    <source>
        <strain evidence="6 7">XZYJ18</strain>
    </source>
</reference>
<evidence type="ECO:0000259" key="5">
    <source>
        <dbReference type="Pfam" id="PF00496"/>
    </source>
</evidence>
<dbReference type="Proteomes" id="UP001595945">
    <property type="component" value="Unassembled WGS sequence"/>
</dbReference>
<dbReference type="Pfam" id="PF00496">
    <property type="entry name" value="SBP_bac_5"/>
    <property type="match status" value="1"/>
</dbReference>
<dbReference type="EMBL" id="JBHSHT010000004">
    <property type="protein sequence ID" value="MFC4826880.1"/>
    <property type="molecule type" value="Genomic_DNA"/>
</dbReference>
<name>A0ABD5Q849_9EURY</name>
<dbReference type="Gene3D" id="3.40.190.10">
    <property type="entry name" value="Periplasmic binding protein-like II"/>
    <property type="match status" value="1"/>
</dbReference>
<feature type="compositionally biased region" description="Polar residues" evidence="4">
    <location>
        <begin position="533"/>
        <end position="542"/>
    </location>
</feature>
<evidence type="ECO:0000313" key="7">
    <source>
        <dbReference type="Proteomes" id="UP001595945"/>
    </source>
</evidence>
<feature type="region of interest" description="Disordered" evidence="4">
    <location>
        <begin position="529"/>
        <end position="563"/>
    </location>
</feature>
<dbReference type="InterPro" id="IPR000914">
    <property type="entry name" value="SBP_5_dom"/>
</dbReference>
<dbReference type="RefSeq" id="WP_254270496.1">
    <property type="nucleotide sequence ID" value="NZ_CP100402.1"/>
</dbReference>
<dbReference type="SUPFAM" id="SSF53850">
    <property type="entry name" value="Periplasmic binding protein-like II"/>
    <property type="match status" value="1"/>
</dbReference>
<protein>
    <submittedName>
        <fullName evidence="6">ABC transporter substrate-binding protein</fullName>
    </submittedName>
</protein>
<dbReference type="PANTHER" id="PTHR30290">
    <property type="entry name" value="PERIPLASMIC BINDING COMPONENT OF ABC TRANSPORTER"/>
    <property type="match status" value="1"/>
</dbReference>
<feature type="compositionally biased region" description="Low complexity" evidence="4">
    <location>
        <begin position="56"/>
        <end position="70"/>
    </location>
</feature>
<comment type="caution">
    <text evidence="6">The sequence shown here is derived from an EMBL/GenBank/DDBJ whole genome shotgun (WGS) entry which is preliminary data.</text>
</comment>
<dbReference type="Gene3D" id="3.10.105.10">
    <property type="entry name" value="Dipeptide-binding Protein, Domain 3"/>
    <property type="match status" value="1"/>
</dbReference>
<sequence length="661" mass="74487">MVNDNHVTGGDTDGNRVTRRQWLALGGGAALTGLAGCSGDNPNETDVTMSSKPEETGTTSGSDTEQSGGSPVTTTLNMRAPVSWQPSQSNVNPFTDTKNTEYWMDYMWSESPVYPNARGEPIYWLADEITLEGGGCEVHIKLSEDYTWWDGTPVTAEDVRTTQLISDYKEYMGPDQTEDSWEVVDKYTVKNVLPGPANPSLKKSQYYSVVAKHDYFKSWLEKYEDASNESAVKQVTKNLQEHRITLNDLTEKGLGCGLWKPTQLSPTKAVHEKYQDHPRADWTNLETFNWHLISEKQKAIQALKTGKLDMGDKTVTQAQSSDRVGIFNRFGTSSIVKLAMNWNNEHLARRPVRRAIAYLLDHDELVKIIKTTQGLKYKSRSTVNGLSSKQAQKWGGKSFQNKLIGYGRKAQPEKAKKVLQDAGYSKEGGVWVGPDGSKVNDLTYLTPPWNIYETIGNYLSPKLDKFGFKNKLIIPSSSGFWKRWTDTHDFDMVNWFSNTSHPGNAFATNSVGGLGKYNEVATVKQPKGKCKVNRTTPELSQPRSKKLNHPIRPKFPKKVGTMGTGGEQQTLYPIKWNDIITQTQSADEVKKYAKKFMWYMNWQVPHIGFYDETRAYWGNTDKFDFPTGKVDDHPNAKETKSEHFTNAMEFLSKGHISAKTK</sequence>